<comment type="similarity">
    <text evidence="4">Belongs to the class I-like SAM-binding methyltransferase superfamily. C5-methyltransferase family.</text>
</comment>
<keyword evidence="8" id="KW-1185">Reference proteome</keyword>
<evidence type="ECO:0000256" key="2">
    <source>
        <dbReference type="ARBA" id="ARBA00022679"/>
    </source>
</evidence>
<feature type="active site" evidence="4">
    <location>
        <position position="133"/>
    </location>
</feature>
<keyword evidence="2 4" id="KW-0808">Transferase</keyword>
<dbReference type="GO" id="GO:0008168">
    <property type="term" value="F:methyltransferase activity"/>
    <property type="evidence" value="ECO:0007669"/>
    <property type="project" value="UniProtKB-KW"/>
</dbReference>
<accession>A0A9P1G5W5</accession>
<dbReference type="InterPro" id="IPR050750">
    <property type="entry name" value="C5-MTase"/>
</dbReference>
<dbReference type="EMBL" id="CAMXCT020002480">
    <property type="protein sequence ID" value="CAL1151812.1"/>
    <property type="molecule type" value="Genomic_DNA"/>
</dbReference>
<evidence type="ECO:0000256" key="3">
    <source>
        <dbReference type="ARBA" id="ARBA00022691"/>
    </source>
</evidence>
<dbReference type="OrthoDB" id="414133at2759"/>
<feature type="compositionally biased region" description="Acidic residues" evidence="5">
    <location>
        <begin position="1328"/>
        <end position="1342"/>
    </location>
</feature>
<proteinExistence type="inferred from homology"/>
<reference evidence="7 8" key="2">
    <citation type="submission" date="2024-05" db="EMBL/GenBank/DDBJ databases">
        <authorList>
            <person name="Chen Y."/>
            <person name="Shah S."/>
            <person name="Dougan E. K."/>
            <person name="Thang M."/>
            <person name="Chan C."/>
        </authorList>
    </citation>
    <scope>NUCLEOTIDE SEQUENCE [LARGE SCALE GENOMIC DNA]</scope>
</reference>
<feature type="region of interest" description="Disordered" evidence="5">
    <location>
        <begin position="1250"/>
        <end position="1342"/>
    </location>
</feature>
<dbReference type="EMBL" id="CAMXCT030002480">
    <property type="protein sequence ID" value="CAL4785749.1"/>
    <property type="molecule type" value="Genomic_DNA"/>
</dbReference>
<dbReference type="PANTHER" id="PTHR46098">
    <property type="entry name" value="TRNA (CYTOSINE(38)-C(5))-METHYLTRANSFERASE"/>
    <property type="match status" value="1"/>
</dbReference>
<evidence type="ECO:0000256" key="4">
    <source>
        <dbReference type="PROSITE-ProRule" id="PRU01016"/>
    </source>
</evidence>
<feature type="compositionally biased region" description="Acidic residues" evidence="5">
    <location>
        <begin position="970"/>
        <end position="979"/>
    </location>
</feature>
<dbReference type="SUPFAM" id="SSF53335">
    <property type="entry name" value="S-adenosyl-L-methionine-dependent methyltransferases"/>
    <property type="match status" value="1"/>
</dbReference>
<feature type="compositionally biased region" description="Basic and acidic residues" evidence="5">
    <location>
        <begin position="1254"/>
        <end position="1272"/>
    </location>
</feature>
<gene>
    <name evidence="6" type="ORF">C1SCF055_LOCUS24739</name>
</gene>
<evidence type="ECO:0000313" key="6">
    <source>
        <dbReference type="EMBL" id="CAI3998437.1"/>
    </source>
</evidence>
<keyword evidence="3 4" id="KW-0949">S-adenosyl-L-methionine</keyword>
<dbReference type="InterPro" id="IPR029063">
    <property type="entry name" value="SAM-dependent_MTases_sf"/>
</dbReference>
<comment type="caution">
    <text evidence="6">The sequence shown here is derived from an EMBL/GenBank/DDBJ whole genome shotgun (WGS) entry which is preliminary data.</text>
</comment>
<dbReference type="Pfam" id="PF00145">
    <property type="entry name" value="DNA_methylase"/>
    <property type="match status" value="1"/>
</dbReference>
<keyword evidence="1 4" id="KW-0489">Methyltransferase</keyword>
<dbReference type="PANTHER" id="PTHR46098:SF1">
    <property type="entry name" value="TRNA (CYTOSINE(38)-C(5))-METHYLTRANSFERASE"/>
    <property type="match status" value="1"/>
</dbReference>
<dbReference type="Proteomes" id="UP001152797">
    <property type="component" value="Unassembled WGS sequence"/>
</dbReference>
<dbReference type="PROSITE" id="PS51679">
    <property type="entry name" value="SAM_MT_C5"/>
    <property type="match status" value="1"/>
</dbReference>
<evidence type="ECO:0000256" key="1">
    <source>
        <dbReference type="ARBA" id="ARBA00022603"/>
    </source>
</evidence>
<dbReference type="GO" id="GO:0032259">
    <property type="term" value="P:methylation"/>
    <property type="evidence" value="ECO:0007669"/>
    <property type="project" value="UniProtKB-KW"/>
</dbReference>
<dbReference type="InterPro" id="IPR001525">
    <property type="entry name" value="C5_MeTfrase"/>
</dbReference>
<evidence type="ECO:0000313" key="7">
    <source>
        <dbReference type="EMBL" id="CAL4785749.1"/>
    </source>
</evidence>
<organism evidence="6">
    <name type="scientific">Cladocopium goreaui</name>
    <dbReference type="NCBI Taxonomy" id="2562237"/>
    <lineage>
        <taxon>Eukaryota</taxon>
        <taxon>Sar</taxon>
        <taxon>Alveolata</taxon>
        <taxon>Dinophyceae</taxon>
        <taxon>Suessiales</taxon>
        <taxon>Symbiodiniaceae</taxon>
        <taxon>Cladocopium</taxon>
    </lineage>
</organism>
<feature type="compositionally biased region" description="Acidic residues" evidence="5">
    <location>
        <begin position="1302"/>
        <end position="1311"/>
    </location>
</feature>
<evidence type="ECO:0000256" key="5">
    <source>
        <dbReference type="SAM" id="MobiDB-lite"/>
    </source>
</evidence>
<name>A0A9P1G5W5_9DINO</name>
<dbReference type="EMBL" id="CAMXCT010002480">
    <property type="protein sequence ID" value="CAI3998437.1"/>
    <property type="molecule type" value="Genomic_DNA"/>
</dbReference>
<evidence type="ECO:0000313" key="8">
    <source>
        <dbReference type="Proteomes" id="UP001152797"/>
    </source>
</evidence>
<sequence>MPPSKARKFLKRKAAHELPDAFLEQNIDKLRAFVKAHKDKRPPQTMPAGRLRVFADCAGMSSETVALRLLGFDASTMEFVGGSEIDPVKRCLMQSVHRTCNQSKHKEGLEHDIFDRCMSNTPESDLYISGFPCPAYSSCGIKKGAKDGKGRGLLIFEGLKYITYRKPSLVILEQVAGFAHKRHTRTHQVMKKCFQALKYKVYFRKLATQEHGIPQSRTRCFFIAFRKNVSFRFPKALPKPRLKKFLDDTKGVEKVALSFYEQKYGAGIWKEELRHRLKSRCLQKGYYLPHKLRRLSGRECARLQGVPDKVYEKMAAFLMKKMPQYSLQESAEKQVMGALGDSMSVNVLMRLLASAFTAADFSRGRSKKRRCCAATCLVCRTAALRRLLRTAAQRRLFGRRLFVSTAALRRLSRTAVSGRLPFCFNGGLAPTVADGGSVPTVWTAVSGRLPLFQRRPCADCCGRRLSAECPCGLCILCGGCLTAGLASQLWAHAEEKSVDSDLAVWEASLPVGLSQEETLLKRKEERKRLAPVAAETSTTTTSTNSEYYECVKQDMAVIEKDEYQLQKAKVALESHGSYICSCNMYWLDSWKNPAPGVPLSRARVQQLASFYFPENRSNNFFQKLVEVQVDAATLTDKPAGLVVISPLEILHAIFLKAAEDLGKAGVTAACKTAWKEALTAVPVVMVAIPEGDVWIHALNKRQLVQQEHESLTRTAWQNAAELYHLQALMEKIEGRKLSEAEVVQMLKNKHLLTAQKGTGQSAVDVSNYCEWNFTAAKTIFSKLHSDQVISEIVQKQEALKAYSCFNSLVKLEKLAQRPSCVASRRFIFQLIDDMLCHGILRDEDLSKKDIIGSGSNVGLIHLFEFKWRSLTYILDIMCVQAKLKDADRVLLKEHLRAALSKSCLEALTYVQDVVFLKTYDNLIKQAMKPNSHPEILSEIETLQEAWKQICNLRENELAEEKAALKSMEDKSEEEAEDDPATQGHESLLKMVRKTPNTLPQGESTGPGAQEGLRKVWRPDEAVVQKLFGSALVALGAQQDKSGKCTSPGEGVVAAMMDPLGVLPKTFLKDACSQTVWICFNEESIRARKKKVRGHSYTQRLELSLFSDKSLGVVLPEKPRQIYSGWSSGDAIAFVTALPTSQLWKLSRKDKVEMLSAKRTVTVEGNKNDEEETCFSCSLAPSELYMELIHSYCATCVVDASPAQGEFLKAALSTRTKAVAICGTESHCARLELLLTEFVLAELCREGSTFYRPDSVSKDGDEEEKKADEPKKRADSKKKPKRAAEDETQVAKKKARKPKAAAEEEEQDEREAEEPKKKSKKTKKKKEEPEAEEGDGESSDLWG</sequence>
<dbReference type="Gene3D" id="3.40.50.150">
    <property type="entry name" value="Vaccinia Virus protein VP39"/>
    <property type="match status" value="1"/>
</dbReference>
<reference evidence="6" key="1">
    <citation type="submission" date="2022-10" db="EMBL/GenBank/DDBJ databases">
        <authorList>
            <person name="Chen Y."/>
            <person name="Dougan E. K."/>
            <person name="Chan C."/>
            <person name="Rhodes N."/>
            <person name="Thang M."/>
        </authorList>
    </citation>
    <scope>NUCLEOTIDE SEQUENCE</scope>
</reference>
<feature type="region of interest" description="Disordered" evidence="5">
    <location>
        <begin position="963"/>
        <end position="983"/>
    </location>
</feature>
<protein>
    <submittedName>
        <fullName evidence="7">Type II methyltransferase M.NgoBI (M.NgoBI) (Cytosine-specific methyltransferase NgoBI) (M.NgoI) (Modification methylase NgoBI)</fullName>
    </submittedName>
</protein>